<protein>
    <submittedName>
        <fullName evidence="2">Uncharacterized protein</fullName>
    </submittedName>
</protein>
<evidence type="ECO:0000313" key="3">
    <source>
        <dbReference type="Proteomes" id="UP000521943"/>
    </source>
</evidence>
<organism evidence="2 3">
    <name type="scientific">Ephemerocybe angulata</name>
    <dbReference type="NCBI Taxonomy" id="980116"/>
    <lineage>
        <taxon>Eukaryota</taxon>
        <taxon>Fungi</taxon>
        <taxon>Dikarya</taxon>
        <taxon>Basidiomycota</taxon>
        <taxon>Agaricomycotina</taxon>
        <taxon>Agaricomycetes</taxon>
        <taxon>Agaricomycetidae</taxon>
        <taxon>Agaricales</taxon>
        <taxon>Agaricineae</taxon>
        <taxon>Psathyrellaceae</taxon>
        <taxon>Ephemerocybe</taxon>
    </lineage>
</organism>
<evidence type="ECO:0000313" key="2">
    <source>
        <dbReference type="EMBL" id="KAF6741482.1"/>
    </source>
</evidence>
<sequence length="254" mass="27875">MTSQGYSMSTEGLEILSAARAPNESEGHPWSDLVNIESFDAEQPRSRVPLVNVRRLGGLSERIGGRRDEGGLRRMIRQEWDDEYQPVNAVDPNHTPVKPDHVRSAHTQGFDPPLEPAQRTNCLPDVTGQAKVGSNELAIRDTGLWKMSGEIAGFGWTCAVCTRLRADADTKEEENPGAANLLLRAVVREKGTKRSDRVDVVVVGGVHSFDVGEGRKLYRSFVDGEDICICIHSGDLAQVAIPRAWFGIVTFTPS</sequence>
<reference evidence="2 3" key="1">
    <citation type="submission" date="2020-07" db="EMBL/GenBank/DDBJ databases">
        <title>Comparative genomics of pyrophilous fungi reveals a link between fire events and developmental genes.</title>
        <authorList>
            <consortium name="DOE Joint Genome Institute"/>
            <person name="Steindorff A.S."/>
            <person name="Carver A."/>
            <person name="Calhoun S."/>
            <person name="Stillman K."/>
            <person name="Liu H."/>
            <person name="Lipzen A."/>
            <person name="Pangilinan J."/>
            <person name="Labutti K."/>
            <person name="Bruns T.D."/>
            <person name="Grigoriev I.V."/>
        </authorList>
    </citation>
    <scope>NUCLEOTIDE SEQUENCE [LARGE SCALE GENOMIC DNA]</scope>
    <source>
        <strain evidence="2 3">CBS 144469</strain>
    </source>
</reference>
<evidence type="ECO:0000256" key="1">
    <source>
        <dbReference type="SAM" id="MobiDB-lite"/>
    </source>
</evidence>
<dbReference type="EMBL" id="JACGCI010000240">
    <property type="protein sequence ID" value="KAF6741482.1"/>
    <property type="molecule type" value="Genomic_DNA"/>
</dbReference>
<accession>A0A8H6LUN7</accession>
<proteinExistence type="predicted"/>
<feature type="region of interest" description="Disordered" evidence="1">
    <location>
        <begin position="86"/>
        <end position="116"/>
    </location>
</feature>
<gene>
    <name evidence="2" type="ORF">DFP72DRAFT_862119</name>
</gene>
<name>A0A8H6LUN7_9AGAR</name>
<comment type="caution">
    <text evidence="2">The sequence shown here is derived from an EMBL/GenBank/DDBJ whole genome shotgun (WGS) entry which is preliminary data.</text>
</comment>
<dbReference type="AlphaFoldDB" id="A0A8H6LUN7"/>
<keyword evidence="3" id="KW-1185">Reference proteome</keyword>
<dbReference type="Proteomes" id="UP000521943">
    <property type="component" value="Unassembled WGS sequence"/>
</dbReference>